<feature type="chain" id="PRO_5018975580" evidence="2">
    <location>
        <begin position="27"/>
        <end position="265"/>
    </location>
</feature>
<gene>
    <name evidence="3" type="ORF">BXY80_0969</name>
</gene>
<dbReference type="Gene3D" id="2.50.20.10">
    <property type="entry name" value="Lipoprotein localisation LolA/LolB/LppX"/>
    <property type="match status" value="1"/>
</dbReference>
<evidence type="ECO:0000256" key="1">
    <source>
        <dbReference type="ARBA" id="ARBA00022729"/>
    </source>
</evidence>
<dbReference type="SUPFAM" id="SSF89392">
    <property type="entry name" value="Prokaryotic lipoproteins and lipoprotein localization factors"/>
    <property type="match status" value="1"/>
</dbReference>
<dbReference type="OrthoDB" id="849114at2"/>
<dbReference type="AlphaFoldDB" id="A0A420DXB6"/>
<protein>
    <submittedName>
        <fullName evidence="3">Uncharacterized protein DUF4292</fullName>
    </submittedName>
</protein>
<dbReference type="PROSITE" id="PS51257">
    <property type="entry name" value="PROKAR_LIPOPROTEIN"/>
    <property type="match status" value="1"/>
</dbReference>
<comment type="caution">
    <text evidence="3">The sequence shown here is derived from an EMBL/GenBank/DDBJ whole genome shotgun (WGS) entry which is preliminary data.</text>
</comment>
<proteinExistence type="predicted"/>
<sequence length="265" mass="30594">MIKKNTLFFRLSLVLLVLSITFGCKSTKSITSTGALNKELSAKQIIKENTKQAANFKTLQAKIKIEYKEGEKSKSVGVNLRLEKDKTIWMSAFYGVAKALITPNRVAFYDKWNNQYFDGDYTILSNLLGIELDFDKVQNLMLGESLFNLKKNNYKASTNEASYVLEPKRQNTLLELFLLLNPAHFKIDSQQLYQPLKKRFLQIDYKTYQDVDNQILPQNIEIVAVEDDEQVLIEMEYKSVSLNEDMRFPFKIPSGFKEIVIKDAE</sequence>
<dbReference type="RefSeq" id="WP_120200057.1">
    <property type="nucleotide sequence ID" value="NZ_RAQJ01000001.1"/>
</dbReference>
<evidence type="ECO:0000256" key="2">
    <source>
        <dbReference type="SAM" id="SignalP"/>
    </source>
</evidence>
<keyword evidence="4" id="KW-1185">Reference proteome</keyword>
<dbReference type="EMBL" id="RAQJ01000001">
    <property type="protein sequence ID" value="RKE98874.1"/>
    <property type="molecule type" value="Genomic_DNA"/>
</dbReference>
<feature type="signal peptide" evidence="2">
    <location>
        <begin position="1"/>
        <end position="26"/>
    </location>
</feature>
<reference evidence="3 4" key="1">
    <citation type="submission" date="2018-09" db="EMBL/GenBank/DDBJ databases">
        <title>Genomic Encyclopedia of Archaeal and Bacterial Type Strains, Phase II (KMG-II): from individual species to whole genera.</title>
        <authorList>
            <person name="Goeker M."/>
        </authorList>
    </citation>
    <scope>NUCLEOTIDE SEQUENCE [LARGE SCALE GENOMIC DNA]</scope>
    <source>
        <strain evidence="3 4">DSM 26283</strain>
    </source>
</reference>
<evidence type="ECO:0000313" key="3">
    <source>
        <dbReference type="EMBL" id="RKE98874.1"/>
    </source>
</evidence>
<dbReference type="InterPro" id="IPR025634">
    <property type="entry name" value="DUF4292"/>
</dbReference>
<name>A0A420DXB6_9FLAO</name>
<organism evidence="3 4">
    <name type="scientific">Ichthyenterobacterium magnum</name>
    <dbReference type="NCBI Taxonomy" id="1230530"/>
    <lineage>
        <taxon>Bacteria</taxon>
        <taxon>Pseudomonadati</taxon>
        <taxon>Bacteroidota</taxon>
        <taxon>Flavobacteriia</taxon>
        <taxon>Flavobacteriales</taxon>
        <taxon>Flavobacteriaceae</taxon>
        <taxon>Ichthyenterobacterium</taxon>
    </lineage>
</organism>
<keyword evidence="1 2" id="KW-0732">Signal</keyword>
<dbReference type="Pfam" id="PF14125">
    <property type="entry name" value="DUF4292"/>
    <property type="match status" value="1"/>
</dbReference>
<dbReference type="InterPro" id="IPR029046">
    <property type="entry name" value="LolA/LolB/LppX"/>
</dbReference>
<evidence type="ECO:0000313" key="4">
    <source>
        <dbReference type="Proteomes" id="UP000284892"/>
    </source>
</evidence>
<accession>A0A420DXB6</accession>
<dbReference type="Proteomes" id="UP000284892">
    <property type="component" value="Unassembled WGS sequence"/>
</dbReference>